<evidence type="ECO:0000313" key="1">
    <source>
        <dbReference type="EMBL" id="NEC56542.1"/>
    </source>
</evidence>
<evidence type="ECO:0000313" key="3">
    <source>
        <dbReference type="Proteomes" id="UP000199137"/>
    </source>
</evidence>
<gene>
    <name evidence="1" type="ORF">G3I59_13335</name>
    <name evidence="2" type="ORF">SAMN05421854_1056</name>
</gene>
<protein>
    <submittedName>
        <fullName evidence="2">Uncharacterized protein</fullName>
    </submittedName>
</protein>
<sequence length="79" mass="8660">MDTDLPTVSVRLRRADAVVLFDWLMTVDLDTVPITHPAQKQALADLLSGLEYLTDSDVAQSTAEEIEAAQAEVAKDMGW</sequence>
<keyword evidence="4" id="KW-1185">Reference proteome</keyword>
<dbReference type="OrthoDB" id="4735933at2"/>
<evidence type="ECO:0000313" key="4">
    <source>
        <dbReference type="Proteomes" id="UP000470404"/>
    </source>
</evidence>
<evidence type="ECO:0000313" key="2">
    <source>
        <dbReference type="EMBL" id="SFP34735.1"/>
    </source>
</evidence>
<dbReference type="RefSeq" id="WP_067578857.1">
    <property type="nucleotide sequence ID" value="NZ_FOWC01000005.1"/>
</dbReference>
<reference evidence="2 3" key="1">
    <citation type="submission" date="2016-10" db="EMBL/GenBank/DDBJ databases">
        <authorList>
            <person name="de Groot N.N."/>
        </authorList>
    </citation>
    <scope>NUCLEOTIDE SEQUENCE [LARGE SCALE GENOMIC DNA]</scope>
    <source>
        <strain evidence="2 3">DSM 44637</strain>
    </source>
</reference>
<accession>A0A1I5PL08</accession>
<dbReference type="Proteomes" id="UP000470404">
    <property type="component" value="Unassembled WGS sequence"/>
</dbReference>
<name>A0A1I5PL08_9PSEU</name>
<dbReference type="STRING" id="112413.SAMN05421854_1056"/>
<dbReference type="AlphaFoldDB" id="A0A1I5PL08"/>
<proteinExistence type="predicted"/>
<dbReference type="EMBL" id="JAAGNC010000072">
    <property type="protein sequence ID" value="NEC56542.1"/>
    <property type="molecule type" value="Genomic_DNA"/>
</dbReference>
<dbReference type="Proteomes" id="UP000199137">
    <property type="component" value="Unassembled WGS sequence"/>
</dbReference>
<organism evidence="2 3">
    <name type="scientific">Amycolatopsis rubida</name>
    <dbReference type="NCBI Taxonomy" id="112413"/>
    <lineage>
        <taxon>Bacteria</taxon>
        <taxon>Bacillati</taxon>
        <taxon>Actinomycetota</taxon>
        <taxon>Actinomycetes</taxon>
        <taxon>Pseudonocardiales</taxon>
        <taxon>Pseudonocardiaceae</taxon>
        <taxon>Amycolatopsis</taxon>
    </lineage>
</organism>
<reference evidence="1 4" key="2">
    <citation type="submission" date="2020-01" db="EMBL/GenBank/DDBJ databases">
        <title>Insect and environment-associated Actinomycetes.</title>
        <authorList>
            <person name="Currrie C."/>
            <person name="Chevrette M."/>
            <person name="Carlson C."/>
            <person name="Stubbendieck R."/>
            <person name="Wendt-Pienkowski E."/>
        </authorList>
    </citation>
    <scope>NUCLEOTIDE SEQUENCE [LARGE SCALE GENOMIC DNA]</scope>
    <source>
        <strain evidence="1 4">SID8386</strain>
    </source>
</reference>
<dbReference type="EMBL" id="FOWC01000005">
    <property type="protein sequence ID" value="SFP34735.1"/>
    <property type="molecule type" value="Genomic_DNA"/>
</dbReference>